<sequence>MYLITINFQIGTIHQNQSKKSCYLPVLTSNFHSSNFTAEVNSTELARLSRLNRKRKLDLRRSGSTLNNSSTCSNPANHIER</sequence>
<protein>
    <submittedName>
        <fullName evidence="2">Os11g0596000 protein</fullName>
    </submittedName>
</protein>
<evidence type="ECO:0000256" key="1">
    <source>
        <dbReference type="SAM" id="MobiDB-lite"/>
    </source>
</evidence>
<dbReference type="EMBL" id="AP014967">
    <property type="protein sequence ID" value="BAT14716.1"/>
    <property type="molecule type" value="Genomic_DNA"/>
</dbReference>
<accession>A0A0P0Y474</accession>
<organism evidence="2 3">
    <name type="scientific">Oryza sativa subsp. japonica</name>
    <name type="common">Rice</name>
    <dbReference type="NCBI Taxonomy" id="39947"/>
    <lineage>
        <taxon>Eukaryota</taxon>
        <taxon>Viridiplantae</taxon>
        <taxon>Streptophyta</taxon>
        <taxon>Embryophyta</taxon>
        <taxon>Tracheophyta</taxon>
        <taxon>Spermatophyta</taxon>
        <taxon>Magnoliopsida</taxon>
        <taxon>Liliopsida</taxon>
        <taxon>Poales</taxon>
        <taxon>Poaceae</taxon>
        <taxon>BOP clade</taxon>
        <taxon>Oryzoideae</taxon>
        <taxon>Oryzeae</taxon>
        <taxon>Oryzinae</taxon>
        <taxon>Oryza</taxon>
        <taxon>Oryza sativa</taxon>
    </lineage>
</organism>
<keyword evidence="3" id="KW-1185">Reference proteome</keyword>
<evidence type="ECO:0000313" key="2">
    <source>
        <dbReference type="EMBL" id="BAT14716.1"/>
    </source>
</evidence>
<dbReference type="Gramene" id="Os11t0596000-00">
    <property type="protein sequence ID" value="Os11t0596000-00"/>
    <property type="gene ID" value="Os11g0596000"/>
</dbReference>
<reference evidence="3" key="1">
    <citation type="journal article" date="2005" name="Nature">
        <title>The map-based sequence of the rice genome.</title>
        <authorList>
            <consortium name="International rice genome sequencing project (IRGSP)"/>
            <person name="Matsumoto T."/>
            <person name="Wu J."/>
            <person name="Kanamori H."/>
            <person name="Katayose Y."/>
            <person name="Fujisawa M."/>
            <person name="Namiki N."/>
            <person name="Mizuno H."/>
            <person name="Yamamoto K."/>
            <person name="Antonio B.A."/>
            <person name="Baba T."/>
            <person name="Sakata K."/>
            <person name="Nagamura Y."/>
            <person name="Aoki H."/>
            <person name="Arikawa K."/>
            <person name="Arita K."/>
            <person name="Bito T."/>
            <person name="Chiden Y."/>
            <person name="Fujitsuka N."/>
            <person name="Fukunaka R."/>
            <person name="Hamada M."/>
            <person name="Harada C."/>
            <person name="Hayashi A."/>
            <person name="Hijishita S."/>
            <person name="Honda M."/>
            <person name="Hosokawa S."/>
            <person name="Ichikawa Y."/>
            <person name="Idonuma A."/>
            <person name="Iijima M."/>
            <person name="Ikeda M."/>
            <person name="Ikeno M."/>
            <person name="Ito K."/>
            <person name="Ito S."/>
            <person name="Ito T."/>
            <person name="Ito Y."/>
            <person name="Ito Y."/>
            <person name="Iwabuchi A."/>
            <person name="Kamiya K."/>
            <person name="Karasawa W."/>
            <person name="Kurita K."/>
            <person name="Katagiri S."/>
            <person name="Kikuta A."/>
            <person name="Kobayashi H."/>
            <person name="Kobayashi N."/>
            <person name="Machita K."/>
            <person name="Maehara T."/>
            <person name="Masukawa M."/>
            <person name="Mizubayashi T."/>
            <person name="Mukai Y."/>
            <person name="Nagasaki H."/>
            <person name="Nagata Y."/>
            <person name="Naito S."/>
            <person name="Nakashima M."/>
            <person name="Nakama Y."/>
            <person name="Nakamichi Y."/>
            <person name="Nakamura M."/>
            <person name="Meguro A."/>
            <person name="Negishi M."/>
            <person name="Ohta I."/>
            <person name="Ohta T."/>
            <person name="Okamoto M."/>
            <person name="Ono N."/>
            <person name="Saji S."/>
            <person name="Sakaguchi M."/>
            <person name="Sakai K."/>
            <person name="Shibata M."/>
            <person name="Shimokawa T."/>
            <person name="Song J."/>
            <person name="Takazaki Y."/>
            <person name="Terasawa K."/>
            <person name="Tsugane M."/>
            <person name="Tsuji K."/>
            <person name="Ueda S."/>
            <person name="Waki K."/>
            <person name="Yamagata H."/>
            <person name="Yamamoto M."/>
            <person name="Yamamoto S."/>
            <person name="Yamane H."/>
            <person name="Yoshiki S."/>
            <person name="Yoshihara R."/>
            <person name="Yukawa K."/>
            <person name="Zhong H."/>
            <person name="Yano M."/>
            <person name="Yuan Q."/>
            <person name="Ouyang S."/>
            <person name="Liu J."/>
            <person name="Jones K.M."/>
            <person name="Gansberger K."/>
            <person name="Moffat K."/>
            <person name="Hill J."/>
            <person name="Bera J."/>
            <person name="Fadrosh D."/>
            <person name="Jin S."/>
            <person name="Johri S."/>
            <person name="Kim M."/>
            <person name="Overton L."/>
            <person name="Reardon M."/>
            <person name="Tsitrin T."/>
            <person name="Vuong H."/>
            <person name="Weaver B."/>
            <person name="Ciecko A."/>
            <person name="Tallon L."/>
            <person name="Jackson J."/>
            <person name="Pai G."/>
            <person name="Aken S.V."/>
            <person name="Utterback T."/>
            <person name="Reidmuller S."/>
            <person name="Feldblyum T."/>
            <person name="Hsiao J."/>
            <person name="Zismann V."/>
            <person name="Iobst S."/>
            <person name="de Vazeille A.R."/>
            <person name="Buell C.R."/>
            <person name="Ying K."/>
            <person name="Li Y."/>
            <person name="Lu T."/>
            <person name="Huang Y."/>
            <person name="Zhao Q."/>
            <person name="Feng Q."/>
            <person name="Zhang L."/>
            <person name="Zhu J."/>
            <person name="Weng Q."/>
            <person name="Mu J."/>
            <person name="Lu Y."/>
            <person name="Fan D."/>
            <person name="Liu Y."/>
            <person name="Guan J."/>
            <person name="Zhang Y."/>
            <person name="Yu S."/>
            <person name="Liu X."/>
            <person name="Zhang Y."/>
            <person name="Hong G."/>
            <person name="Han B."/>
            <person name="Choisne N."/>
            <person name="Demange N."/>
            <person name="Orjeda G."/>
            <person name="Samain S."/>
            <person name="Cattolico L."/>
            <person name="Pelletier E."/>
            <person name="Couloux A."/>
            <person name="Segurens B."/>
            <person name="Wincker P."/>
            <person name="D'Hont A."/>
            <person name="Scarpelli C."/>
            <person name="Weissenbach J."/>
            <person name="Salanoubat M."/>
            <person name="Quetier F."/>
            <person name="Yu Y."/>
            <person name="Kim H.R."/>
            <person name="Rambo T."/>
            <person name="Currie J."/>
            <person name="Collura K."/>
            <person name="Luo M."/>
            <person name="Yang T."/>
            <person name="Ammiraju J.S.S."/>
            <person name="Engler F."/>
            <person name="Soderlund C."/>
            <person name="Wing R.A."/>
            <person name="Palmer L.E."/>
            <person name="de la Bastide M."/>
            <person name="Spiegel L."/>
            <person name="Nascimento L."/>
            <person name="Zutavern T."/>
            <person name="O'Shaughnessy A."/>
            <person name="Dike S."/>
            <person name="Dedhia N."/>
            <person name="Preston R."/>
            <person name="Balija V."/>
            <person name="McCombie W.R."/>
            <person name="Chow T."/>
            <person name="Chen H."/>
            <person name="Chung M."/>
            <person name="Chen C."/>
            <person name="Shaw J."/>
            <person name="Wu H."/>
            <person name="Hsiao K."/>
            <person name="Chao Y."/>
            <person name="Chu M."/>
            <person name="Cheng C."/>
            <person name="Hour A."/>
            <person name="Lee P."/>
            <person name="Lin S."/>
            <person name="Lin Y."/>
            <person name="Liou J."/>
            <person name="Liu S."/>
            <person name="Hsing Y."/>
            <person name="Raghuvanshi S."/>
            <person name="Mohanty A."/>
            <person name="Bharti A.K."/>
            <person name="Gaur A."/>
            <person name="Gupta V."/>
            <person name="Kumar D."/>
            <person name="Ravi V."/>
            <person name="Vij S."/>
            <person name="Kapur A."/>
            <person name="Khurana P."/>
            <person name="Khurana P."/>
            <person name="Khurana J.P."/>
            <person name="Tyagi A.K."/>
            <person name="Gaikwad K."/>
            <person name="Singh A."/>
            <person name="Dalal V."/>
            <person name="Srivastava S."/>
            <person name="Dixit A."/>
            <person name="Pal A.K."/>
            <person name="Ghazi I.A."/>
            <person name="Yadav M."/>
            <person name="Pandit A."/>
            <person name="Bhargava A."/>
            <person name="Sureshbabu K."/>
            <person name="Batra K."/>
            <person name="Sharma T.R."/>
            <person name="Mohapatra T."/>
            <person name="Singh N.K."/>
            <person name="Messing J."/>
            <person name="Nelson A.B."/>
            <person name="Fuks G."/>
            <person name="Kavchok S."/>
            <person name="Keizer G."/>
            <person name="Linton E."/>
            <person name="Llaca V."/>
            <person name="Song R."/>
            <person name="Tanyolac B."/>
            <person name="Young S."/>
            <person name="Ho-Il K."/>
            <person name="Hahn J.H."/>
            <person name="Sangsakoo G."/>
            <person name="Vanavichit A."/>
            <person name="de Mattos Luiz.A.T."/>
            <person name="Zimmer P.D."/>
            <person name="Malone G."/>
            <person name="Dellagostin O."/>
            <person name="de Oliveira A.C."/>
            <person name="Bevan M."/>
            <person name="Bancroft I."/>
            <person name="Minx P."/>
            <person name="Cordum H."/>
            <person name="Wilson R."/>
            <person name="Cheng Z."/>
            <person name="Jin W."/>
            <person name="Jiang J."/>
            <person name="Leong S.A."/>
            <person name="Iwama H."/>
            <person name="Gojobori T."/>
            <person name="Itoh T."/>
            <person name="Niimura Y."/>
            <person name="Fujii Y."/>
            <person name="Habara T."/>
            <person name="Sakai H."/>
            <person name="Sato Y."/>
            <person name="Wilson G."/>
            <person name="Kumar K."/>
            <person name="McCouch S."/>
            <person name="Juretic N."/>
            <person name="Hoen D."/>
            <person name="Wright S."/>
            <person name="Bruskiewich R."/>
            <person name="Bureau T."/>
            <person name="Miyao A."/>
            <person name="Hirochika H."/>
            <person name="Nishikawa T."/>
            <person name="Kadowaki K."/>
            <person name="Sugiura M."/>
            <person name="Burr B."/>
            <person name="Sasaki T."/>
        </authorList>
    </citation>
    <scope>NUCLEOTIDE SEQUENCE [LARGE SCALE GENOMIC DNA]</scope>
    <source>
        <strain evidence="3">cv. Nipponbare</strain>
    </source>
</reference>
<dbReference type="PaxDb" id="39947-A0A0P0Y474"/>
<reference evidence="2 3" key="2">
    <citation type="journal article" date="2013" name="Plant Cell Physiol.">
        <title>Rice Annotation Project Database (RAP-DB): an integrative and interactive database for rice genomics.</title>
        <authorList>
            <person name="Sakai H."/>
            <person name="Lee S.S."/>
            <person name="Tanaka T."/>
            <person name="Numa H."/>
            <person name="Kim J."/>
            <person name="Kawahara Y."/>
            <person name="Wakimoto H."/>
            <person name="Yang C.C."/>
            <person name="Iwamoto M."/>
            <person name="Abe T."/>
            <person name="Yamada Y."/>
            <person name="Muto A."/>
            <person name="Inokuchi H."/>
            <person name="Ikemura T."/>
            <person name="Matsumoto T."/>
            <person name="Sasaki T."/>
            <person name="Itoh T."/>
        </authorList>
    </citation>
    <scope>NUCLEOTIDE SEQUENCE [LARGE SCALE GENOMIC DNA]</scope>
    <source>
        <strain evidence="3">cv. Nipponbare</strain>
    </source>
</reference>
<name>A0A0P0Y474_ORYSJ</name>
<proteinExistence type="predicted"/>
<reference evidence="2 3" key="3">
    <citation type="journal article" date="2013" name="Rice">
        <title>Improvement of the Oryza sativa Nipponbare reference genome using next generation sequence and optical map data.</title>
        <authorList>
            <person name="Kawahara Y."/>
            <person name="de la Bastide M."/>
            <person name="Hamilton J.P."/>
            <person name="Kanamori H."/>
            <person name="McCombie W.R."/>
            <person name="Ouyang S."/>
            <person name="Schwartz D.C."/>
            <person name="Tanaka T."/>
            <person name="Wu J."/>
            <person name="Zhou S."/>
            <person name="Childs K.L."/>
            <person name="Davidson R.M."/>
            <person name="Lin H."/>
            <person name="Quesada-Ocampo L."/>
            <person name="Vaillancourt B."/>
            <person name="Sakai H."/>
            <person name="Lee S.S."/>
            <person name="Kim J."/>
            <person name="Numa H."/>
            <person name="Itoh T."/>
            <person name="Buell C.R."/>
            <person name="Matsumoto T."/>
        </authorList>
    </citation>
    <scope>NUCLEOTIDE SEQUENCE [LARGE SCALE GENOMIC DNA]</scope>
    <source>
        <strain evidence="3">cv. Nipponbare</strain>
    </source>
</reference>
<feature type="region of interest" description="Disordered" evidence="1">
    <location>
        <begin position="59"/>
        <end position="81"/>
    </location>
</feature>
<gene>
    <name evidence="2" type="ordered locus">Os11g0596000</name>
    <name evidence="2" type="ORF">OSNPB_110596000</name>
</gene>
<evidence type="ECO:0000313" key="3">
    <source>
        <dbReference type="Proteomes" id="UP000059680"/>
    </source>
</evidence>
<dbReference type="AlphaFoldDB" id="A0A0P0Y474"/>
<feature type="compositionally biased region" description="Polar residues" evidence="1">
    <location>
        <begin position="63"/>
        <end position="81"/>
    </location>
</feature>
<dbReference type="InParanoid" id="A0A0P0Y474"/>
<dbReference type="Proteomes" id="UP000059680">
    <property type="component" value="Chromosome 11"/>
</dbReference>